<gene>
    <name evidence="1" type="primary">Coq7_1</name>
    <name evidence="1" type="ORF">GTO93_0003367</name>
</gene>
<feature type="non-terminal residue" evidence="1">
    <location>
        <position position="1"/>
    </location>
</feature>
<feature type="non-terminal residue" evidence="1">
    <location>
        <position position="140"/>
    </location>
</feature>
<reference evidence="1" key="1">
    <citation type="journal article" date="2021" name="Cell">
        <title>Tracing the genetic footprints of vertebrate landing in non-teleost ray-finned fishes.</title>
        <authorList>
            <person name="Bi X."/>
            <person name="Wang K."/>
            <person name="Yang L."/>
            <person name="Pan H."/>
            <person name="Jiang H."/>
            <person name="Wei Q."/>
            <person name="Fang M."/>
            <person name="Yu H."/>
            <person name="Zhu C."/>
            <person name="Cai Y."/>
            <person name="He Y."/>
            <person name="Gan X."/>
            <person name="Zeng H."/>
            <person name="Yu D."/>
            <person name="Zhu Y."/>
            <person name="Jiang H."/>
            <person name="Qiu Q."/>
            <person name="Yang H."/>
            <person name="Zhang Y.E."/>
            <person name="Wang W."/>
            <person name="Zhu M."/>
            <person name="He S."/>
            <person name="Zhang G."/>
        </authorList>
    </citation>
    <scope>NUCLEOTIDE SEQUENCE</scope>
    <source>
        <strain evidence="1">Pddl_001</strain>
    </source>
</reference>
<sequence>VPPAQDSPEKDMLDRVLRVDHAGEFGANRFYAGQKAILGRTETGLIIQVHTGVPSVTSKKTPKLLYRFFKNAKWLAMPVETFLSVWTGACSALLGKVGPMACTVAVEESISEHYNSQIRTLMEEDPDKYKELLEVFYFRL</sequence>
<dbReference type="Proteomes" id="UP001166093">
    <property type="component" value="Unassembled WGS sequence"/>
</dbReference>
<dbReference type="PANTHER" id="PTHR11237">
    <property type="entry name" value="COENZYME Q10 BIOSYNTHESIS PROTEIN 7"/>
    <property type="match status" value="1"/>
</dbReference>
<proteinExistence type="predicted"/>
<protein>
    <submittedName>
        <fullName evidence="1">COQ7 protein</fullName>
    </submittedName>
</protein>
<accession>A0ABS2YGK2</accession>
<name>A0ABS2YGK2_POLSP</name>
<dbReference type="PANTHER" id="PTHR11237:SF4">
    <property type="entry name" value="5-DEMETHOXYUBIQUINONE HYDROXYLASE, MITOCHONDRIAL"/>
    <property type="match status" value="1"/>
</dbReference>
<dbReference type="EMBL" id="JAAWVQ010153173">
    <property type="protein sequence ID" value="MBN3285848.1"/>
    <property type="molecule type" value="Genomic_DNA"/>
</dbReference>
<organism evidence="1 2">
    <name type="scientific">Polyodon spathula</name>
    <name type="common">North American paddlefish</name>
    <name type="synonym">Squalus spathula</name>
    <dbReference type="NCBI Taxonomy" id="7913"/>
    <lineage>
        <taxon>Eukaryota</taxon>
        <taxon>Metazoa</taxon>
        <taxon>Chordata</taxon>
        <taxon>Craniata</taxon>
        <taxon>Vertebrata</taxon>
        <taxon>Euteleostomi</taxon>
        <taxon>Actinopterygii</taxon>
        <taxon>Chondrostei</taxon>
        <taxon>Acipenseriformes</taxon>
        <taxon>Polyodontidae</taxon>
        <taxon>Polyodon</taxon>
    </lineage>
</organism>
<dbReference type="Pfam" id="PF03232">
    <property type="entry name" value="COQ7"/>
    <property type="match status" value="1"/>
</dbReference>
<comment type="caution">
    <text evidence="1">The sequence shown here is derived from an EMBL/GenBank/DDBJ whole genome shotgun (WGS) entry which is preliminary data.</text>
</comment>
<evidence type="ECO:0000313" key="2">
    <source>
        <dbReference type="Proteomes" id="UP001166093"/>
    </source>
</evidence>
<evidence type="ECO:0000313" key="1">
    <source>
        <dbReference type="EMBL" id="MBN3285848.1"/>
    </source>
</evidence>
<dbReference type="InterPro" id="IPR011566">
    <property type="entry name" value="Ubq_synth_Coq7"/>
</dbReference>
<keyword evidence="2" id="KW-1185">Reference proteome</keyword>